<reference evidence="1" key="2">
    <citation type="submission" date="2023-05" db="EMBL/GenBank/DDBJ databases">
        <authorList>
            <consortium name="Lawrence Berkeley National Laboratory"/>
            <person name="Steindorff A."/>
            <person name="Hensen N."/>
            <person name="Bonometti L."/>
            <person name="Westerberg I."/>
            <person name="Brannstrom I.O."/>
            <person name="Guillou S."/>
            <person name="Cros-Aarteil S."/>
            <person name="Calhoun S."/>
            <person name="Haridas S."/>
            <person name="Kuo A."/>
            <person name="Mondo S."/>
            <person name="Pangilinan J."/>
            <person name="Riley R."/>
            <person name="Labutti K."/>
            <person name="Andreopoulos B."/>
            <person name="Lipzen A."/>
            <person name="Chen C."/>
            <person name="Yanf M."/>
            <person name="Daum C."/>
            <person name="Ng V."/>
            <person name="Clum A."/>
            <person name="Ohm R."/>
            <person name="Martin F."/>
            <person name="Silar P."/>
            <person name="Natvig D."/>
            <person name="Lalanne C."/>
            <person name="Gautier V."/>
            <person name="Ament-Velasquez S.L."/>
            <person name="Kruys A."/>
            <person name="Hutchinson M.I."/>
            <person name="Powell A.J."/>
            <person name="Barry K."/>
            <person name="Miller A.N."/>
            <person name="Grigoriev I.V."/>
            <person name="Debuchy R."/>
            <person name="Gladieux P."/>
            <person name="Thoren M.H."/>
            <person name="Johannesson H."/>
        </authorList>
    </citation>
    <scope>NUCLEOTIDE SEQUENCE</scope>
    <source>
        <strain evidence="1">CBS 103.79</strain>
    </source>
</reference>
<comment type="caution">
    <text evidence="1">The sequence shown here is derived from an EMBL/GenBank/DDBJ whole genome shotgun (WGS) entry which is preliminary data.</text>
</comment>
<dbReference type="EMBL" id="MU855562">
    <property type="protein sequence ID" value="KAK3901684.1"/>
    <property type="molecule type" value="Genomic_DNA"/>
</dbReference>
<dbReference type="Proteomes" id="UP001303889">
    <property type="component" value="Unassembled WGS sequence"/>
</dbReference>
<gene>
    <name evidence="1" type="ORF">C8A05DRAFT_34627</name>
</gene>
<keyword evidence="2" id="KW-1185">Reference proteome</keyword>
<organism evidence="1 2">
    <name type="scientific">Staphylotrichum tortipilum</name>
    <dbReference type="NCBI Taxonomy" id="2831512"/>
    <lineage>
        <taxon>Eukaryota</taxon>
        <taxon>Fungi</taxon>
        <taxon>Dikarya</taxon>
        <taxon>Ascomycota</taxon>
        <taxon>Pezizomycotina</taxon>
        <taxon>Sordariomycetes</taxon>
        <taxon>Sordariomycetidae</taxon>
        <taxon>Sordariales</taxon>
        <taxon>Chaetomiaceae</taxon>
        <taxon>Staphylotrichum</taxon>
    </lineage>
</organism>
<sequence length="122" mass="13136">MPSTSSLHLAAPAAVAAILLQPPARLAGLIEATGPVLISIPLLVFVLAPVLALSPWSCPPSTLPETAARVTFWMATSAFVTIDSGLRDQGRLAEVVDQLLRDEERRSALESEIYKLRTNYKN</sequence>
<dbReference type="AlphaFoldDB" id="A0AAN6RSZ7"/>
<evidence type="ECO:0000313" key="2">
    <source>
        <dbReference type="Proteomes" id="UP001303889"/>
    </source>
</evidence>
<evidence type="ECO:0000313" key="1">
    <source>
        <dbReference type="EMBL" id="KAK3901684.1"/>
    </source>
</evidence>
<reference evidence="1" key="1">
    <citation type="journal article" date="2023" name="Mol. Phylogenet. Evol.">
        <title>Genome-scale phylogeny and comparative genomics of the fungal order Sordariales.</title>
        <authorList>
            <person name="Hensen N."/>
            <person name="Bonometti L."/>
            <person name="Westerberg I."/>
            <person name="Brannstrom I.O."/>
            <person name="Guillou S."/>
            <person name="Cros-Aarteil S."/>
            <person name="Calhoun S."/>
            <person name="Haridas S."/>
            <person name="Kuo A."/>
            <person name="Mondo S."/>
            <person name="Pangilinan J."/>
            <person name="Riley R."/>
            <person name="LaButti K."/>
            <person name="Andreopoulos B."/>
            <person name="Lipzen A."/>
            <person name="Chen C."/>
            <person name="Yan M."/>
            <person name="Daum C."/>
            <person name="Ng V."/>
            <person name="Clum A."/>
            <person name="Steindorff A."/>
            <person name="Ohm R.A."/>
            <person name="Martin F."/>
            <person name="Silar P."/>
            <person name="Natvig D.O."/>
            <person name="Lalanne C."/>
            <person name="Gautier V."/>
            <person name="Ament-Velasquez S.L."/>
            <person name="Kruys A."/>
            <person name="Hutchinson M.I."/>
            <person name="Powell A.J."/>
            <person name="Barry K."/>
            <person name="Miller A.N."/>
            <person name="Grigoriev I.V."/>
            <person name="Debuchy R."/>
            <person name="Gladieux P."/>
            <person name="Hiltunen Thoren M."/>
            <person name="Johannesson H."/>
        </authorList>
    </citation>
    <scope>NUCLEOTIDE SEQUENCE</scope>
    <source>
        <strain evidence="1">CBS 103.79</strain>
    </source>
</reference>
<proteinExistence type="predicted"/>
<protein>
    <submittedName>
        <fullName evidence="1">Uncharacterized protein</fullName>
    </submittedName>
</protein>
<accession>A0AAN6RSZ7</accession>
<name>A0AAN6RSZ7_9PEZI</name>